<organism evidence="3 4">
    <name type="scientific">Streptomyces gilvifuscus</name>
    <dbReference type="NCBI Taxonomy" id="1550617"/>
    <lineage>
        <taxon>Bacteria</taxon>
        <taxon>Bacillati</taxon>
        <taxon>Actinomycetota</taxon>
        <taxon>Actinomycetes</taxon>
        <taxon>Kitasatosporales</taxon>
        <taxon>Streptomycetaceae</taxon>
        <taxon>Streptomyces</taxon>
    </lineage>
</organism>
<evidence type="ECO:0000313" key="3">
    <source>
        <dbReference type="EMBL" id="MDC2960374.1"/>
    </source>
</evidence>
<gene>
    <name evidence="3" type="ORF">PO587_38710</name>
</gene>
<proteinExistence type="predicted"/>
<dbReference type="Proteomes" id="UP001221328">
    <property type="component" value="Unassembled WGS sequence"/>
</dbReference>
<sequence length="171" mass="19325">MSETTATILAAIAGGLFALAAAYIGYRAGRRQTTDQATVEHGQWLRGQRQQVRVHAYAQDPSLEDPVTTARRTTDTASKSIRKAKERVDLLGPSLVEKRADEMLRWFFVIFSEIQGEGAATGPNWDRWRGVLLRANMKRFDFQGAATHTLRRPPSPEGEPPWRREYPPFRS</sequence>
<feature type="compositionally biased region" description="Basic and acidic residues" evidence="1">
    <location>
        <begin position="160"/>
        <end position="171"/>
    </location>
</feature>
<dbReference type="EMBL" id="JAQOSK010000022">
    <property type="protein sequence ID" value="MDC2960374.1"/>
    <property type="molecule type" value="Genomic_DNA"/>
</dbReference>
<evidence type="ECO:0000256" key="1">
    <source>
        <dbReference type="SAM" id="MobiDB-lite"/>
    </source>
</evidence>
<protein>
    <recommendedName>
        <fullName evidence="5">Secreted protein</fullName>
    </recommendedName>
</protein>
<evidence type="ECO:0000313" key="4">
    <source>
        <dbReference type="Proteomes" id="UP001221328"/>
    </source>
</evidence>
<evidence type="ECO:0000256" key="2">
    <source>
        <dbReference type="SAM" id="Phobius"/>
    </source>
</evidence>
<name>A0ABT5G6F0_9ACTN</name>
<dbReference type="RefSeq" id="WP_272178522.1">
    <property type="nucleotide sequence ID" value="NZ_JAQOSK010000022.1"/>
</dbReference>
<keyword evidence="2" id="KW-0812">Transmembrane</keyword>
<keyword evidence="2" id="KW-1133">Transmembrane helix</keyword>
<feature type="region of interest" description="Disordered" evidence="1">
    <location>
        <begin position="145"/>
        <end position="171"/>
    </location>
</feature>
<keyword evidence="4" id="KW-1185">Reference proteome</keyword>
<reference evidence="3 4" key="1">
    <citation type="journal article" date="2015" name="Int. J. Syst. Evol. Microbiol.">
        <title>Streptomyces gilvifuscus sp. nov., an actinomycete that produces antibacterial compounds isolated from soil.</title>
        <authorList>
            <person name="Nguyen T.M."/>
            <person name="Kim J."/>
        </authorList>
    </citation>
    <scope>NUCLEOTIDE SEQUENCE [LARGE SCALE GENOMIC DNA]</scope>
    <source>
        <strain evidence="3 4">T113</strain>
    </source>
</reference>
<evidence type="ECO:0008006" key="5">
    <source>
        <dbReference type="Google" id="ProtNLM"/>
    </source>
</evidence>
<keyword evidence="2" id="KW-0472">Membrane</keyword>
<accession>A0ABT5G6F0</accession>
<feature type="transmembrane region" description="Helical" evidence="2">
    <location>
        <begin position="6"/>
        <end position="26"/>
    </location>
</feature>
<comment type="caution">
    <text evidence="3">The sequence shown here is derived from an EMBL/GenBank/DDBJ whole genome shotgun (WGS) entry which is preliminary data.</text>
</comment>